<dbReference type="InterPro" id="IPR036890">
    <property type="entry name" value="HATPase_C_sf"/>
</dbReference>
<dbReference type="PROSITE" id="PS50046">
    <property type="entry name" value="PHYTOCHROME_2"/>
    <property type="match status" value="1"/>
</dbReference>
<dbReference type="Gene3D" id="3.30.450.40">
    <property type="match status" value="1"/>
</dbReference>
<dbReference type="InterPro" id="IPR003661">
    <property type="entry name" value="HisK_dim/P_dom"/>
</dbReference>
<dbReference type="CDD" id="cd00082">
    <property type="entry name" value="HisKA"/>
    <property type="match status" value="1"/>
</dbReference>
<keyword evidence="9" id="KW-0675">Receptor</keyword>
<comment type="similarity">
    <text evidence="2">In the N-terminal section; belongs to the phytochrome family.</text>
</comment>
<dbReference type="Gene3D" id="3.30.450.20">
    <property type="entry name" value="PAS domain"/>
    <property type="match status" value="1"/>
</dbReference>
<comment type="caution">
    <text evidence="12">The sequence shown here is derived from an EMBL/GenBank/DDBJ whole genome shotgun (WGS) entry which is preliminary data.</text>
</comment>
<proteinExistence type="inferred from homology"/>
<dbReference type="InterPro" id="IPR013654">
    <property type="entry name" value="PAS_2"/>
</dbReference>
<protein>
    <recommendedName>
        <fullName evidence="3">histidine kinase</fullName>
        <ecNumber evidence="3">2.7.13.3</ecNumber>
    </recommendedName>
</protein>
<dbReference type="RefSeq" id="WP_281765289.1">
    <property type="nucleotide sequence ID" value="NZ_BRVO01000002.1"/>
</dbReference>
<keyword evidence="5" id="KW-0716">Sensory transduction</keyword>
<dbReference type="InterPro" id="IPR003594">
    <property type="entry name" value="HATPase_dom"/>
</dbReference>
<dbReference type="Pfam" id="PF00360">
    <property type="entry name" value="PHY"/>
    <property type="match status" value="1"/>
</dbReference>
<evidence type="ECO:0000256" key="5">
    <source>
        <dbReference type="ARBA" id="ARBA00022606"/>
    </source>
</evidence>
<evidence type="ECO:0000259" key="11">
    <source>
        <dbReference type="PROSITE" id="PS50109"/>
    </source>
</evidence>
<evidence type="ECO:0000313" key="13">
    <source>
        <dbReference type="Proteomes" id="UP001143543"/>
    </source>
</evidence>
<dbReference type="EC" id="2.7.13.3" evidence="3"/>
<name>A0ABQ5MJS8_9FLAO</name>
<dbReference type="GO" id="GO:0016301">
    <property type="term" value="F:kinase activity"/>
    <property type="evidence" value="ECO:0007669"/>
    <property type="project" value="UniProtKB-KW"/>
</dbReference>
<reference evidence="12" key="1">
    <citation type="submission" date="2022-07" db="EMBL/GenBank/DDBJ databases">
        <title>Taxonomy of Novel Oxalotrophic and Methylotrophic Bacteria.</title>
        <authorList>
            <person name="Sahin N."/>
            <person name="Tani A."/>
        </authorList>
    </citation>
    <scope>NUCLEOTIDE SEQUENCE</scope>
    <source>
        <strain evidence="12">Y10</strain>
    </source>
</reference>
<dbReference type="Pfam" id="PF00512">
    <property type="entry name" value="HisKA"/>
    <property type="match status" value="1"/>
</dbReference>
<dbReference type="SMART" id="SM00388">
    <property type="entry name" value="HisKA"/>
    <property type="match status" value="1"/>
</dbReference>
<evidence type="ECO:0000256" key="2">
    <source>
        <dbReference type="ARBA" id="ARBA00006402"/>
    </source>
</evidence>
<dbReference type="Proteomes" id="UP001143543">
    <property type="component" value="Unassembled WGS sequence"/>
</dbReference>
<evidence type="ECO:0000256" key="1">
    <source>
        <dbReference type="ARBA" id="ARBA00000085"/>
    </source>
</evidence>
<feature type="domain" description="Phytochrome chromophore attachment site" evidence="10">
    <location>
        <begin position="143"/>
        <end position="305"/>
    </location>
</feature>
<evidence type="ECO:0000256" key="4">
    <source>
        <dbReference type="ARBA" id="ARBA00022543"/>
    </source>
</evidence>
<dbReference type="InterPro" id="IPR001294">
    <property type="entry name" value="Phytochrome"/>
</dbReference>
<dbReference type="Pfam" id="PF08446">
    <property type="entry name" value="PAS_2"/>
    <property type="match status" value="1"/>
</dbReference>
<dbReference type="Gene3D" id="1.10.287.130">
    <property type="match status" value="1"/>
</dbReference>
<dbReference type="InterPro" id="IPR043150">
    <property type="entry name" value="Phytochrome_PHY_sf"/>
</dbReference>
<dbReference type="InterPro" id="IPR005467">
    <property type="entry name" value="His_kinase_dom"/>
</dbReference>
<dbReference type="InterPro" id="IPR035965">
    <property type="entry name" value="PAS-like_dom_sf"/>
</dbReference>
<dbReference type="PRINTS" id="PR01033">
    <property type="entry name" value="PHYTOCHROME"/>
</dbReference>
<dbReference type="InterPro" id="IPR003018">
    <property type="entry name" value="GAF"/>
</dbReference>
<gene>
    <name evidence="12" type="ORF">Y10_20310</name>
</gene>
<keyword evidence="4" id="KW-0600">Photoreceptor protein</keyword>
<dbReference type="Gene3D" id="3.30.450.270">
    <property type="match status" value="1"/>
</dbReference>
<dbReference type="SUPFAM" id="SSF47384">
    <property type="entry name" value="Homodimeric domain of signal transducing histidine kinase"/>
    <property type="match status" value="1"/>
</dbReference>
<accession>A0ABQ5MJS8</accession>
<keyword evidence="8" id="KW-0157">Chromophore</keyword>
<evidence type="ECO:0000259" key="10">
    <source>
        <dbReference type="PROSITE" id="PS50046"/>
    </source>
</evidence>
<dbReference type="SUPFAM" id="SSF55781">
    <property type="entry name" value="GAF domain-like"/>
    <property type="match status" value="2"/>
</dbReference>
<dbReference type="EMBL" id="BRVO01000002">
    <property type="protein sequence ID" value="GLB49663.1"/>
    <property type="molecule type" value="Genomic_DNA"/>
</dbReference>
<dbReference type="PANTHER" id="PTHR42878:SF15">
    <property type="entry name" value="BACTERIOPHYTOCHROME"/>
    <property type="match status" value="1"/>
</dbReference>
<dbReference type="Gene3D" id="3.30.565.10">
    <property type="entry name" value="Histidine kinase-like ATPase, C-terminal domain"/>
    <property type="match status" value="1"/>
</dbReference>
<comment type="catalytic activity">
    <reaction evidence="1">
        <text>ATP + protein L-histidine = ADP + protein N-phospho-L-histidine.</text>
        <dbReference type="EC" id="2.7.13.3"/>
    </reaction>
</comment>
<evidence type="ECO:0000256" key="9">
    <source>
        <dbReference type="ARBA" id="ARBA00023170"/>
    </source>
</evidence>
<organism evidence="12 13">
    <name type="scientific">Neptunitalea lumnitzerae</name>
    <dbReference type="NCBI Taxonomy" id="2965509"/>
    <lineage>
        <taxon>Bacteria</taxon>
        <taxon>Pseudomonadati</taxon>
        <taxon>Bacteroidota</taxon>
        <taxon>Flavobacteriia</taxon>
        <taxon>Flavobacteriales</taxon>
        <taxon>Flavobacteriaceae</taxon>
        <taxon>Neptunitalea</taxon>
    </lineage>
</organism>
<dbReference type="SUPFAM" id="SSF55785">
    <property type="entry name" value="PYP-like sensor domain (PAS domain)"/>
    <property type="match status" value="1"/>
</dbReference>
<feature type="domain" description="Histidine kinase" evidence="11">
    <location>
        <begin position="525"/>
        <end position="739"/>
    </location>
</feature>
<evidence type="ECO:0000256" key="6">
    <source>
        <dbReference type="ARBA" id="ARBA00022679"/>
    </source>
</evidence>
<dbReference type="InterPro" id="IPR016132">
    <property type="entry name" value="Phyto_chromo_attachment"/>
</dbReference>
<keyword evidence="6" id="KW-0808">Transferase</keyword>
<dbReference type="Pfam" id="PF02518">
    <property type="entry name" value="HATPase_c"/>
    <property type="match status" value="1"/>
</dbReference>
<dbReference type="Pfam" id="PF01590">
    <property type="entry name" value="GAF"/>
    <property type="match status" value="1"/>
</dbReference>
<dbReference type="SMART" id="SM00065">
    <property type="entry name" value="GAF"/>
    <property type="match status" value="1"/>
</dbReference>
<dbReference type="InterPro" id="IPR036097">
    <property type="entry name" value="HisK_dim/P_sf"/>
</dbReference>
<dbReference type="SMART" id="SM00387">
    <property type="entry name" value="HATPase_c"/>
    <property type="match status" value="1"/>
</dbReference>
<evidence type="ECO:0000256" key="7">
    <source>
        <dbReference type="ARBA" id="ARBA00022777"/>
    </source>
</evidence>
<evidence type="ECO:0000256" key="8">
    <source>
        <dbReference type="ARBA" id="ARBA00022991"/>
    </source>
</evidence>
<keyword evidence="7 12" id="KW-0418">Kinase</keyword>
<dbReference type="PANTHER" id="PTHR42878">
    <property type="entry name" value="TWO-COMPONENT HISTIDINE KINASE"/>
    <property type="match status" value="1"/>
</dbReference>
<sequence length="744" mass="84184">MATPSNLYPQKVDLTNCDKEPIHKLNRVQLFGFILVVDIKNFTISQYSTNISDFISFDKTYLNEDVSAIIGEKLSNLIMEGLNNNDLGPYEYVSEKGEHFLINPNVSNEHLILEFEPIKESIDAIAQQQQLTQIITKLDNAKDEMEMCDMTAQMVKDFLGYDRVMIYQFDENWNGQVVSEAREPHLESWLGLHYPATDIPQQARKLFMSQGVRLISEVTREAATFEPELSPLSNDILDMSKSELRAPSLIHVEYLENMKVKGTLTAAIVYNNTLWGLIACHHYSPKILSYHKRLSVKFLTQVFSTQLGLRSFNSSLKKVNESSIIRSKLVKQMSINWNIVEGLSGYDTNLIGLTEAKGAAIIMDGETTLIGQTPSVIQIENLKQWLLSEISENDIFYTNKLSSMYAEGFEYKEVASGVLALLLNKGTNALFWFKPEQLQVVDWGGNPNKPAEIGSEARLSPRKSFEKWSENVEGESLPWLDYEISAAKALKDSISEIIIQKYDEVMRLNQKLEKAYKELESFSYSVSHDLRAPLRGIDGFAQIIKEDYYDSLDDFGKSALETIITSTEKMNVLIDDILNFSGLHQKELRAGEIDVNLMINEIMKLNRVATFYPDTKIIIQDNLPSIYGDRSMIAQLFSNLINNALKYSSEKQHPVIEIGSHNNQAPVVYYITDNGIGIDMKFKDAIFGVFNRLVDESYAGSGIGLAIVKRVVEKHKGNIWVDSEIGVGTTFNFCLNINDSVINE</sequence>
<dbReference type="InterPro" id="IPR050351">
    <property type="entry name" value="BphY/WalK/GraS-like"/>
</dbReference>
<dbReference type="InterPro" id="IPR029016">
    <property type="entry name" value="GAF-like_dom_sf"/>
</dbReference>
<dbReference type="PROSITE" id="PS50109">
    <property type="entry name" value="HIS_KIN"/>
    <property type="match status" value="1"/>
</dbReference>
<evidence type="ECO:0000256" key="3">
    <source>
        <dbReference type="ARBA" id="ARBA00012438"/>
    </source>
</evidence>
<dbReference type="InterPro" id="IPR013515">
    <property type="entry name" value="Phytochrome_cen-reg"/>
</dbReference>
<evidence type="ECO:0000313" key="12">
    <source>
        <dbReference type="EMBL" id="GLB49663.1"/>
    </source>
</evidence>
<keyword evidence="13" id="KW-1185">Reference proteome</keyword>
<dbReference type="SUPFAM" id="SSF55874">
    <property type="entry name" value="ATPase domain of HSP90 chaperone/DNA topoisomerase II/histidine kinase"/>
    <property type="match status" value="1"/>
</dbReference>